<dbReference type="CDD" id="cd00024">
    <property type="entry name" value="CD_CSD"/>
    <property type="match status" value="1"/>
</dbReference>
<dbReference type="AlphaFoldDB" id="A0A5C3EHP7"/>
<gene>
    <name evidence="3" type="ORF">UTRI_05932</name>
</gene>
<dbReference type="GO" id="GO:0006338">
    <property type="term" value="P:chromatin remodeling"/>
    <property type="evidence" value="ECO:0007669"/>
    <property type="project" value="UniProtKB-ARBA"/>
</dbReference>
<feature type="region of interest" description="Disordered" evidence="1">
    <location>
        <begin position="1"/>
        <end position="46"/>
    </location>
</feature>
<dbReference type="Proteomes" id="UP000324022">
    <property type="component" value="Unassembled WGS sequence"/>
</dbReference>
<dbReference type="EMBL" id="OOIN01000031">
    <property type="protein sequence ID" value="SPO30093.1"/>
    <property type="molecule type" value="Genomic_DNA"/>
</dbReference>
<feature type="domain" description="Chromo" evidence="2">
    <location>
        <begin position="473"/>
        <end position="522"/>
    </location>
</feature>
<dbReference type="PROSITE" id="PS50013">
    <property type="entry name" value="CHROMO_2"/>
    <property type="match status" value="1"/>
</dbReference>
<feature type="compositionally biased region" description="Low complexity" evidence="1">
    <location>
        <begin position="387"/>
        <end position="401"/>
    </location>
</feature>
<reference evidence="3 4" key="1">
    <citation type="submission" date="2018-03" db="EMBL/GenBank/DDBJ databases">
        <authorList>
            <person name="Guldener U."/>
        </authorList>
    </citation>
    <scope>NUCLEOTIDE SEQUENCE [LARGE SCALE GENOMIC DNA]</scope>
    <source>
        <strain evidence="3 4">NBRC100155</strain>
    </source>
</reference>
<dbReference type="Pfam" id="PF18723">
    <property type="entry name" value="HMUDK_hel"/>
    <property type="match status" value="1"/>
</dbReference>
<sequence length="583" mass="65135">MATSTSSTTATASLATTTAEPSKRDRNSLSPFEPDSVFSEAEGTKRPRLGANACQEAEAPAPPATASTARPGEVTLLPNLHLPLNEQVFRTFFQYAHERHNVFLKRKEGRPQEEWTDDPVLRSTKFANVYRVLDRLTQYVLTKVVQDGPQELDEVCFRVLLFRSFARISTYEVIKSALGGPPTLKTFSPAAYENILMPHIGAGNAVYGSSYFIPAPREFRTQYPFQSTLRLVQLMIRTGLPSKLAEMHHMRDAHSLLTTFPSLGPFLAMQLLLDLNLCEHFDFSEEEFAACGPGSRNCLVDIFGKFVSGFELEAMRWIQNNQDYYWAKYGITDVPHLCPARKPGLNVVDIEHTLCEVFKYRRAKTRMEATNLGRPSKRGRRGRISTPRAPSVAAVASPARSVKQEDDQDGVDGLDFERIRSNGSKLTTDKVKTFAPTPGSTSITGALPAKWLIPRPPESYERPPPIDISEQVYEVSHIVAITPAQNKCLVRWKGFGPEDDTWEYTDQLVKDGAKEAVEEYLKWVNKVRDEITLMLNEEQQKKLELEKMSAETLLGESHRTSGRNGAKGAGGLPIANLPLSLPF</sequence>
<dbReference type="SMART" id="SM00298">
    <property type="entry name" value="CHROMO"/>
    <property type="match status" value="1"/>
</dbReference>
<name>A0A5C3EHP7_9BASI</name>
<feature type="region of interest" description="Disordered" evidence="1">
    <location>
        <begin position="370"/>
        <end position="415"/>
    </location>
</feature>
<evidence type="ECO:0000259" key="2">
    <source>
        <dbReference type="PROSITE" id="PS50013"/>
    </source>
</evidence>
<proteinExistence type="predicted"/>
<accession>A0A5C3EHP7</accession>
<evidence type="ECO:0000313" key="3">
    <source>
        <dbReference type="EMBL" id="SPO30093.1"/>
    </source>
</evidence>
<feature type="compositionally biased region" description="Low complexity" evidence="1">
    <location>
        <begin position="1"/>
        <end position="19"/>
    </location>
</feature>
<dbReference type="InterPro" id="IPR040684">
    <property type="entry name" value="HMUDK_hel"/>
</dbReference>
<dbReference type="OrthoDB" id="433924at2759"/>
<dbReference type="InterPro" id="IPR000953">
    <property type="entry name" value="Chromo/chromo_shadow_dom"/>
</dbReference>
<evidence type="ECO:0000256" key="1">
    <source>
        <dbReference type="SAM" id="MobiDB-lite"/>
    </source>
</evidence>
<evidence type="ECO:0000313" key="4">
    <source>
        <dbReference type="Proteomes" id="UP000324022"/>
    </source>
</evidence>
<keyword evidence="4" id="KW-1185">Reference proteome</keyword>
<protein>
    <recommendedName>
        <fullName evidence="2">Chromo domain-containing protein</fullName>
    </recommendedName>
</protein>
<dbReference type="SUPFAM" id="SSF54160">
    <property type="entry name" value="Chromo domain-like"/>
    <property type="match status" value="1"/>
</dbReference>
<dbReference type="Gene3D" id="2.40.50.40">
    <property type="match status" value="1"/>
</dbReference>
<organism evidence="3 4">
    <name type="scientific">Ustilago trichophora</name>
    <dbReference type="NCBI Taxonomy" id="86804"/>
    <lineage>
        <taxon>Eukaryota</taxon>
        <taxon>Fungi</taxon>
        <taxon>Dikarya</taxon>
        <taxon>Basidiomycota</taxon>
        <taxon>Ustilaginomycotina</taxon>
        <taxon>Ustilaginomycetes</taxon>
        <taxon>Ustilaginales</taxon>
        <taxon>Ustilaginaceae</taxon>
        <taxon>Ustilago</taxon>
    </lineage>
</organism>
<dbReference type="InterPro" id="IPR016197">
    <property type="entry name" value="Chromo-like_dom_sf"/>
</dbReference>